<feature type="non-terminal residue" evidence="1">
    <location>
        <position position="50"/>
    </location>
</feature>
<keyword evidence="2" id="KW-1185">Reference proteome</keyword>
<sequence>MGLLDSVLKVFVGDKAKKDVKDIQPLVNKILAIEPSMESFSIEGSIARIL</sequence>
<accession>A0ABS0A5K6</accession>
<dbReference type="Proteomes" id="UP001194729">
    <property type="component" value="Unassembled WGS sequence"/>
</dbReference>
<protein>
    <submittedName>
        <fullName evidence="1">Uncharacterized protein</fullName>
    </submittedName>
</protein>
<evidence type="ECO:0000313" key="2">
    <source>
        <dbReference type="Proteomes" id="UP001194729"/>
    </source>
</evidence>
<evidence type="ECO:0000313" key="1">
    <source>
        <dbReference type="EMBL" id="MBF4984599.1"/>
    </source>
</evidence>
<reference evidence="1 2" key="1">
    <citation type="submission" date="2020-11" db="EMBL/GenBank/DDBJ databases">
        <title>P. mediterranea TC4 genome.</title>
        <authorList>
            <person name="Molmeret M."/>
        </authorList>
    </citation>
    <scope>NUCLEOTIDE SEQUENCE [LARGE SCALE GENOMIC DNA]</scope>
    <source>
        <strain evidence="1 2">TC4</strain>
    </source>
</reference>
<organism evidence="1 2">
    <name type="scientific">Nonlabens mediterrranea</name>
    <dbReference type="NCBI Taxonomy" id="1419947"/>
    <lineage>
        <taxon>Bacteria</taxon>
        <taxon>Pseudomonadati</taxon>
        <taxon>Bacteroidota</taxon>
        <taxon>Flavobacteriia</taxon>
        <taxon>Flavobacteriales</taxon>
        <taxon>Flavobacteriaceae</taxon>
        <taxon>Nonlabens</taxon>
    </lineage>
</organism>
<dbReference type="EMBL" id="JADKYU010000500">
    <property type="protein sequence ID" value="MBF4984599.1"/>
    <property type="molecule type" value="Genomic_DNA"/>
</dbReference>
<proteinExistence type="predicted"/>
<name>A0ABS0A5K6_9FLAO</name>
<gene>
    <name evidence="1" type="ORF">FNJ87_09760</name>
</gene>
<comment type="caution">
    <text evidence="1">The sequence shown here is derived from an EMBL/GenBank/DDBJ whole genome shotgun (WGS) entry which is preliminary data.</text>
</comment>